<dbReference type="InterPro" id="IPR051271">
    <property type="entry name" value="2C-system_Tx_regulators"/>
</dbReference>
<dbReference type="Pfam" id="PF00072">
    <property type="entry name" value="Response_reg"/>
    <property type="match status" value="1"/>
</dbReference>
<evidence type="ECO:0000256" key="2">
    <source>
        <dbReference type="ARBA" id="ARBA00022490"/>
    </source>
</evidence>
<comment type="caution">
    <text evidence="12">The sequence shown here is derived from an EMBL/GenBank/DDBJ whole genome shotgun (WGS) entry which is preliminary data.</text>
</comment>
<accession>A0ABU1JEP4</accession>
<gene>
    <name evidence="12" type="ORF">JOE69_003141</name>
</gene>
<dbReference type="Proteomes" id="UP001185069">
    <property type="component" value="Unassembled WGS sequence"/>
</dbReference>
<dbReference type="Pfam" id="PF20714">
    <property type="entry name" value="HTH_64"/>
    <property type="match status" value="1"/>
</dbReference>
<dbReference type="PANTHER" id="PTHR45526:SF1">
    <property type="entry name" value="TRANSCRIPTIONAL REGULATORY PROTEIN DCUR-RELATED"/>
    <property type="match status" value="1"/>
</dbReference>
<organism evidence="12 13">
    <name type="scientific">Arthrobacter russicus</name>
    <dbReference type="NCBI Taxonomy" id="172040"/>
    <lineage>
        <taxon>Bacteria</taxon>
        <taxon>Bacillati</taxon>
        <taxon>Actinomycetota</taxon>
        <taxon>Actinomycetes</taxon>
        <taxon>Micrococcales</taxon>
        <taxon>Micrococcaceae</taxon>
        <taxon>Arthrobacter</taxon>
    </lineage>
</organism>
<dbReference type="PANTHER" id="PTHR45526">
    <property type="entry name" value="TRANSCRIPTIONAL REGULATORY PROTEIN DPIA"/>
    <property type="match status" value="1"/>
</dbReference>
<keyword evidence="3 10" id="KW-0597">Phosphoprotein</keyword>
<protein>
    <recommendedName>
        <fullName evidence="9">Transcriptional regulatory protein</fullName>
    </recommendedName>
</protein>
<evidence type="ECO:0000256" key="4">
    <source>
        <dbReference type="ARBA" id="ARBA00023012"/>
    </source>
</evidence>
<name>A0ABU1JEP4_9MICC</name>
<dbReference type="InterPro" id="IPR048714">
    <property type="entry name" value="DpiA-like_HTH"/>
</dbReference>
<dbReference type="InterPro" id="IPR001789">
    <property type="entry name" value="Sig_transdc_resp-reg_receiver"/>
</dbReference>
<dbReference type="SUPFAM" id="SSF46785">
    <property type="entry name" value="Winged helix' DNA-binding domain"/>
    <property type="match status" value="1"/>
</dbReference>
<dbReference type="SUPFAM" id="SSF52172">
    <property type="entry name" value="CheY-like"/>
    <property type="match status" value="1"/>
</dbReference>
<keyword evidence="2 9" id="KW-0963">Cytoplasm</keyword>
<comment type="subcellular location">
    <subcellularLocation>
        <location evidence="1 9">Cytoplasm</location>
    </subcellularLocation>
</comment>
<dbReference type="Gene3D" id="1.10.10.10">
    <property type="entry name" value="Winged helix-like DNA-binding domain superfamily/Winged helix DNA-binding domain"/>
    <property type="match status" value="1"/>
</dbReference>
<dbReference type="InterPro" id="IPR011006">
    <property type="entry name" value="CheY-like_superfamily"/>
</dbReference>
<evidence type="ECO:0000256" key="5">
    <source>
        <dbReference type="ARBA" id="ARBA00023015"/>
    </source>
</evidence>
<dbReference type="SMART" id="SM00448">
    <property type="entry name" value="REC"/>
    <property type="match status" value="1"/>
</dbReference>
<dbReference type="EMBL" id="JAVDQF010000001">
    <property type="protein sequence ID" value="MDR6270903.1"/>
    <property type="molecule type" value="Genomic_DNA"/>
</dbReference>
<evidence type="ECO:0000259" key="11">
    <source>
        <dbReference type="PROSITE" id="PS50110"/>
    </source>
</evidence>
<keyword evidence="6 9" id="KW-0238">DNA-binding</keyword>
<dbReference type="InterPro" id="IPR024187">
    <property type="entry name" value="Sig_transdc_resp-reg_cit/mal"/>
</dbReference>
<sequence length="235" mass="25417">MIRVLVVDDEPIMAEAHALYVQRLEGFELTGTVHDGQAALRFVAEHPELVDVLLLDMNLPDLHGLDVARRLRSAGRPVDIVAITAVRDLEVVRGAIAAGIVQYLIKPFSFASFAEKLGNYRTFREQLAAAAGRPDAARRPEVGQHEVDQALASLRAPAPAALALPKGLAPETLAAVVGLLQNAPGSVSAQEVTAALGISRVTARRYLEYLAERGSARRTPRYGTPGRPENEYSWI</sequence>
<dbReference type="PIRSF" id="PIRSF006171">
    <property type="entry name" value="RR_citrat_malat"/>
    <property type="match status" value="1"/>
</dbReference>
<evidence type="ECO:0000256" key="9">
    <source>
        <dbReference type="PIRNR" id="PIRNR006171"/>
    </source>
</evidence>
<evidence type="ECO:0000256" key="10">
    <source>
        <dbReference type="PROSITE-ProRule" id="PRU00169"/>
    </source>
</evidence>
<evidence type="ECO:0000256" key="8">
    <source>
        <dbReference type="ARBA" id="ARBA00023163"/>
    </source>
</evidence>
<evidence type="ECO:0000256" key="3">
    <source>
        <dbReference type="ARBA" id="ARBA00022553"/>
    </source>
</evidence>
<dbReference type="PROSITE" id="PS50110">
    <property type="entry name" value="RESPONSE_REGULATORY"/>
    <property type="match status" value="1"/>
</dbReference>
<feature type="domain" description="Response regulatory" evidence="11">
    <location>
        <begin position="3"/>
        <end position="121"/>
    </location>
</feature>
<reference evidence="12 13" key="1">
    <citation type="submission" date="2023-07" db="EMBL/GenBank/DDBJ databases">
        <title>Sequencing the genomes of 1000 actinobacteria strains.</title>
        <authorList>
            <person name="Klenk H.-P."/>
        </authorList>
    </citation>
    <scope>NUCLEOTIDE SEQUENCE [LARGE SCALE GENOMIC DNA]</scope>
    <source>
        <strain evidence="12 13">DSM 14555</strain>
    </source>
</reference>
<keyword evidence="13" id="KW-1185">Reference proteome</keyword>
<dbReference type="RefSeq" id="WP_309800297.1">
    <property type="nucleotide sequence ID" value="NZ_BAAAHY010000006.1"/>
</dbReference>
<evidence type="ECO:0000313" key="12">
    <source>
        <dbReference type="EMBL" id="MDR6270903.1"/>
    </source>
</evidence>
<evidence type="ECO:0000256" key="7">
    <source>
        <dbReference type="ARBA" id="ARBA00023159"/>
    </source>
</evidence>
<proteinExistence type="predicted"/>
<evidence type="ECO:0000313" key="13">
    <source>
        <dbReference type="Proteomes" id="UP001185069"/>
    </source>
</evidence>
<evidence type="ECO:0000256" key="1">
    <source>
        <dbReference type="ARBA" id="ARBA00004496"/>
    </source>
</evidence>
<keyword evidence="8 9" id="KW-0804">Transcription</keyword>
<keyword evidence="7 9" id="KW-0010">Activator</keyword>
<dbReference type="InterPro" id="IPR036390">
    <property type="entry name" value="WH_DNA-bd_sf"/>
</dbReference>
<feature type="modified residue" description="4-aspartylphosphate" evidence="10">
    <location>
        <position position="56"/>
    </location>
</feature>
<evidence type="ECO:0000256" key="6">
    <source>
        <dbReference type="ARBA" id="ARBA00023125"/>
    </source>
</evidence>
<keyword evidence="5 9" id="KW-0805">Transcription regulation</keyword>
<dbReference type="Gene3D" id="3.40.50.2300">
    <property type="match status" value="1"/>
</dbReference>
<dbReference type="InterPro" id="IPR036388">
    <property type="entry name" value="WH-like_DNA-bd_sf"/>
</dbReference>
<keyword evidence="4 9" id="KW-0902">Two-component regulatory system</keyword>